<evidence type="ECO:0000256" key="5">
    <source>
        <dbReference type="SAM" id="MobiDB-lite"/>
    </source>
</evidence>
<evidence type="ECO:0000259" key="7">
    <source>
        <dbReference type="PROSITE" id="PS50850"/>
    </source>
</evidence>
<feature type="transmembrane region" description="Helical" evidence="6">
    <location>
        <begin position="261"/>
        <end position="283"/>
    </location>
</feature>
<dbReference type="RefSeq" id="XP_003245538.1">
    <property type="nucleotide sequence ID" value="XM_003245490.3"/>
</dbReference>
<evidence type="ECO:0000256" key="3">
    <source>
        <dbReference type="ARBA" id="ARBA00022989"/>
    </source>
</evidence>
<feature type="transmembrane region" description="Helical" evidence="6">
    <location>
        <begin position="323"/>
        <end position="346"/>
    </location>
</feature>
<dbReference type="InterPro" id="IPR020846">
    <property type="entry name" value="MFS_dom"/>
</dbReference>
<feature type="transmembrane region" description="Helical" evidence="6">
    <location>
        <begin position="415"/>
        <end position="442"/>
    </location>
</feature>
<feature type="transmembrane region" description="Helical" evidence="6">
    <location>
        <begin position="56"/>
        <end position="77"/>
    </location>
</feature>
<feature type="transmembrane region" description="Helical" evidence="6">
    <location>
        <begin position="295"/>
        <end position="316"/>
    </location>
</feature>
<dbReference type="EnsemblMetazoa" id="XM_003245490.4">
    <property type="protein sequence ID" value="XP_003245538.1"/>
    <property type="gene ID" value="LOC100158793"/>
</dbReference>
<dbReference type="InterPro" id="IPR036259">
    <property type="entry name" value="MFS_trans_sf"/>
</dbReference>
<dbReference type="InterPro" id="IPR003663">
    <property type="entry name" value="Sugar/inositol_transpt"/>
</dbReference>
<dbReference type="AlphaFoldDB" id="A0A8R2AA31"/>
<dbReference type="KEGG" id="api:100158793"/>
<feature type="transmembrane region" description="Helical" evidence="6">
    <location>
        <begin position="358"/>
        <end position="380"/>
    </location>
</feature>
<evidence type="ECO:0000256" key="4">
    <source>
        <dbReference type="ARBA" id="ARBA00023136"/>
    </source>
</evidence>
<feature type="domain" description="Major facilitator superfamily (MFS) profile" evidence="7">
    <location>
        <begin position="13"/>
        <end position="447"/>
    </location>
</feature>
<keyword evidence="3 6" id="KW-1133">Transmembrane helix</keyword>
<evidence type="ECO:0000256" key="2">
    <source>
        <dbReference type="ARBA" id="ARBA00022692"/>
    </source>
</evidence>
<proteinExistence type="predicted"/>
<dbReference type="PROSITE" id="PS50850">
    <property type="entry name" value="MFS"/>
    <property type="match status" value="1"/>
</dbReference>
<feature type="transmembrane region" description="Helical" evidence="6">
    <location>
        <begin position="142"/>
        <end position="162"/>
    </location>
</feature>
<keyword evidence="4 6" id="KW-0472">Membrane</keyword>
<feature type="transmembrane region" description="Helical" evidence="6">
    <location>
        <begin position="108"/>
        <end position="130"/>
    </location>
</feature>
<feature type="transmembrane region" description="Helical" evidence="6">
    <location>
        <begin position="168"/>
        <end position="186"/>
    </location>
</feature>
<dbReference type="OrthoDB" id="6612291at2759"/>
<evidence type="ECO:0000313" key="8">
    <source>
        <dbReference type="EnsemblMetazoa" id="XP_003245538.1"/>
    </source>
</evidence>
<dbReference type="PANTHER" id="PTHR48021">
    <property type="match status" value="1"/>
</dbReference>
<dbReference type="GeneID" id="100158793"/>
<keyword evidence="9" id="KW-1185">Reference proteome</keyword>
<feature type="transmembrane region" description="Helical" evidence="6">
    <location>
        <begin position="12"/>
        <end position="36"/>
    </location>
</feature>
<keyword evidence="2 6" id="KW-0812">Transmembrane</keyword>
<comment type="subcellular location">
    <subcellularLocation>
        <location evidence="1">Membrane</location>
        <topology evidence="1">Multi-pass membrane protein</topology>
    </subcellularLocation>
</comment>
<evidence type="ECO:0000313" key="9">
    <source>
        <dbReference type="Proteomes" id="UP000007819"/>
    </source>
</evidence>
<feature type="region of interest" description="Disordered" evidence="5">
    <location>
        <begin position="220"/>
        <end position="240"/>
    </location>
</feature>
<dbReference type="InterPro" id="IPR005828">
    <property type="entry name" value="MFS_sugar_transport-like"/>
</dbReference>
<dbReference type="InterPro" id="IPR050549">
    <property type="entry name" value="MFS_Trehalose_Transporter"/>
</dbReference>
<dbReference type="GO" id="GO:0022857">
    <property type="term" value="F:transmembrane transporter activity"/>
    <property type="evidence" value="ECO:0007669"/>
    <property type="project" value="InterPro"/>
</dbReference>
<sequence>MKFAQFKCHLQLLFCSVSISFVEILIGGSYVFSSTLLTQLREPSSNIKLNIEQESWITSISMLLTPVGLIITGITADRIGRIKALQISFIPMTLSWLTLTFANSYTTIMIGRILLGYPFGVSSCMCLYIAEVFPVHLRALHTAGPSLFVGIGMMLVCVLSMYFRWQTIAGVLCALSVGGFVVLFWVPEPSKWLRAKGRDAEADRVDAWFDLGRVDPAFARSGSGNPSREVGVNRSGDGGNPSSKASCWSLYAQPTVWKPTLVTLTFFVCQHCSGVYVLMFYTSDVLRDFRLPWDSATVAIFLAAARVLGGLCFGMLHRIKRRNLLVISGALMAASLAFIIAYITAFQHVEHPPYAGTVVVAFVAFMFFGLLGIVPMPWILSGEVFPIAISGVMNGFIQTFGYILWFLVVKMYPSLVLQFGITCIWSIFTLFCSLNILFAIFIMPETKGKSLDEILSYFESEKKTKNLYYVP</sequence>
<dbReference type="Proteomes" id="UP000007819">
    <property type="component" value="Chromosome X"/>
</dbReference>
<name>A0A8R2AA31_ACYPI</name>
<reference evidence="8" key="2">
    <citation type="submission" date="2022-06" db="UniProtKB">
        <authorList>
            <consortium name="EnsemblMetazoa"/>
        </authorList>
    </citation>
    <scope>IDENTIFICATION</scope>
</reference>
<feature type="transmembrane region" description="Helical" evidence="6">
    <location>
        <begin position="387"/>
        <end position="409"/>
    </location>
</feature>
<feature type="transmembrane region" description="Helical" evidence="6">
    <location>
        <begin position="84"/>
        <end position="102"/>
    </location>
</feature>
<dbReference type="SUPFAM" id="SSF103473">
    <property type="entry name" value="MFS general substrate transporter"/>
    <property type="match status" value="1"/>
</dbReference>
<dbReference type="Gene3D" id="1.20.1250.20">
    <property type="entry name" value="MFS general substrate transporter like domains"/>
    <property type="match status" value="1"/>
</dbReference>
<reference evidence="9" key="1">
    <citation type="submission" date="2010-06" db="EMBL/GenBank/DDBJ databases">
        <authorList>
            <person name="Jiang H."/>
            <person name="Abraham K."/>
            <person name="Ali S."/>
            <person name="Alsbrooks S.L."/>
            <person name="Anim B.N."/>
            <person name="Anosike U.S."/>
            <person name="Attaway T."/>
            <person name="Bandaranaike D.P."/>
            <person name="Battles P.K."/>
            <person name="Bell S.N."/>
            <person name="Bell A.V."/>
            <person name="Beltran B."/>
            <person name="Bickham C."/>
            <person name="Bustamante Y."/>
            <person name="Caleb T."/>
            <person name="Canada A."/>
            <person name="Cardenas V."/>
            <person name="Carter K."/>
            <person name="Chacko J."/>
            <person name="Chandrabose M.N."/>
            <person name="Chavez D."/>
            <person name="Chavez A."/>
            <person name="Chen L."/>
            <person name="Chu H.-S."/>
            <person name="Claassen K.J."/>
            <person name="Cockrell R."/>
            <person name="Collins M."/>
            <person name="Cooper J.A."/>
            <person name="Cree A."/>
            <person name="Curry S.M."/>
            <person name="Da Y."/>
            <person name="Dao M.D."/>
            <person name="Das B."/>
            <person name="Davila M.-L."/>
            <person name="Davy-Carroll L."/>
            <person name="Denson S."/>
            <person name="Dinh H."/>
            <person name="Ebong V.E."/>
            <person name="Edwards J.R."/>
            <person name="Egan A."/>
            <person name="El-Daye J."/>
            <person name="Escobedo L."/>
            <person name="Fernandez S."/>
            <person name="Fernando P.R."/>
            <person name="Flagg N."/>
            <person name="Forbes L.D."/>
            <person name="Fowler R.G."/>
            <person name="Fu Q."/>
            <person name="Gabisi R.A."/>
            <person name="Ganer J."/>
            <person name="Garbino Pronczuk A."/>
            <person name="Garcia R.M."/>
            <person name="Garner T."/>
            <person name="Garrett T.E."/>
            <person name="Gonzalez D.A."/>
            <person name="Hamid H."/>
            <person name="Hawkins E.S."/>
            <person name="Hirani K."/>
            <person name="Hogues M.E."/>
            <person name="Hollins B."/>
            <person name="Hsiao C.-H."/>
            <person name="Jabil R."/>
            <person name="James M.L."/>
            <person name="Jhangiani S.N."/>
            <person name="Johnson B."/>
            <person name="Johnson Q."/>
            <person name="Joshi V."/>
            <person name="Kalu J.B."/>
            <person name="Kam C."/>
            <person name="Kashfia A."/>
            <person name="Keebler J."/>
            <person name="Kisamo H."/>
            <person name="Kovar C.L."/>
            <person name="Lago L.A."/>
            <person name="Lai C.-Y."/>
            <person name="Laidlaw J."/>
            <person name="Lara F."/>
            <person name="Le T.-K."/>
            <person name="Lee S.L."/>
            <person name="Legall F.H."/>
            <person name="Lemon S.J."/>
            <person name="Lewis L.R."/>
            <person name="Li B."/>
            <person name="Liu Y."/>
            <person name="Liu Y.-S."/>
            <person name="Lopez J."/>
            <person name="Lozado R.J."/>
            <person name="Lu J."/>
            <person name="Madu R.C."/>
            <person name="Maheshwari M."/>
            <person name="Maheshwari R."/>
            <person name="Malloy K."/>
            <person name="Martinez E."/>
            <person name="Mathew T."/>
            <person name="Mercado I.C."/>
            <person name="Mercado C."/>
            <person name="Meyer B."/>
            <person name="Montgomery K."/>
            <person name="Morgan M.B."/>
            <person name="Munidasa M."/>
            <person name="Nazareth L.V."/>
            <person name="Nelson J."/>
            <person name="Ng B.M."/>
            <person name="Nguyen N.B."/>
            <person name="Nguyen P.Q."/>
            <person name="Nguyen T."/>
            <person name="Obregon M."/>
            <person name="Okwuonu G.O."/>
            <person name="Onwere C.G."/>
            <person name="Orozco G."/>
            <person name="Parra A."/>
            <person name="Patel S."/>
            <person name="Patil S."/>
            <person name="Perez A."/>
            <person name="Perez Y."/>
            <person name="Pham C."/>
            <person name="Primus E.L."/>
            <person name="Pu L.-L."/>
            <person name="Puazo M."/>
            <person name="Qin X."/>
            <person name="Quiroz J.B."/>
            <person name="Reese J."/>
            <person name="Richards S."/>
            <person name="Rives C.M."/>
            <person name="Robberts R."/>
            <person name="Ruiz S.J."/>
            <person name="Ruiz M.J."/>
            <person name="Santibanez J."/>
            <person name="Schneider B.W."/>
            <person name="Sisson I."/>
            <person name="Smith M."/>
            <person name="Sodergren E."/>
            <person name="Song X.-Z."/>
            <person name="Song B.B."/>
            <person name="Summersgill H."/>
            <person name="Thelus R."/>
            <person name="Thornton R.D."/>
            <person name="Trejos Z.Y."/>
            <person name="Usmani K."/>
            <person name="Vattathil S."/>
            <person name="Villasana D."/>
            <person name="Walker D.L."/>
            <person name="Wang S."/>
            <person name="Wang K."/>
            <person name="White C.S."/>
            <person name="Williams A.C."/>
            <person name="Williamson J."/>
            <person name="Wilson K."/>
            <person name="Woghiren I.O."/>
            <person name="Woodworth J.R."/>
            <person name="Worley K.C."/>
            <person name="Wright R.A."/>
            <person name="Wu W."/>
            <person name="Young L."/>
            <person name="Zhang L."/>
            <person name="Zhang J."/>
            <person name="Zhu Y."/>
            <person name="Muzny D.M."/>
            <person name="Weinstock G."/>
            <person name="Gibbs R.A."/>
        </authorList>
    </citation>
    <scope>NUCLEOTIDE SEQUENCE [LARGE SCALE GENOMIC DNA]</scope>
    <source>
        <strain evidence="9">LSR1</strain>
    </source>
</reference>
<dbReference type="GO" id="GO:0016020">
    <property type="term" value="C:membrane"/>
    <property type="evidence" value="ECO:0007669"/>
    <property type="project" value="UniProtKB-SubCell"/>
</dbReference>
<accession>A0A8R2AA31</accession>
<organism evidence="8 9">
    <name type="scientific">Acyrthosiphon pisum</name>
    <name type="common">Pea aphid</name>
    <dbReference type="NCBI Taxonomy" id="7029"/>
    <lineage>
        <taxon>Eukaryota</taxon>
        <taxon>Metazoa</taxon>
        <taxon>Ecdysozoa</taxon>
        <taxon>Arthropoda</taxon>
        <taxon>Hexapoda</taxon>
        <taxon>Insecta</taxon>
        <taxon>Pterygota</taxon>
        <taxon>Neoptera</taxon>
        <taxon>Paraneoptera</taxon>
        <taxon>Hemiptera</taxon>
        <taxon>Sternorrhyncha</taxon>
        <taxon>Aphidomorpha</taxon>
        <taxon>Aphidoidea</taxon>
        <taxon>Aphididae</taxon>
        <taxon>Macrosiphini</taxon>
        <taxon>Acyrthosiphon</taxon>
    </lineage>
</organism>
<protein>
    <recommendedName>
        <fullName evidence="7">Major facilitator superfamily (MFS) profile domain-containing protein</fullName>
    </recommendedName>
</protein>
<dbReference type="Pfam" id="PF00083">
    <property type="entry name" value="Sugar_tr"/>
    <property type="match status" value="1"/>
</dbReference>
<evidence type="ECO:0000256" key="1">
    <source>
        <dbReference type="ARBA" id="ARBA00004141"/>
    </source>
</evidence>
<dbReference type="PANTHER" id="PTHR48021:SF1">
    <property type="entry name" value="GH07001P-RELATED"/>
    <property type="match status" value="1"/>
</dbReference>
<dbReference type="PRINTS" id="PR00171">
    <property type="entry name" value="SUGRTRNSPORT"/>
</dbReference>
<evidence type="ECO:0000256" key="6">
    <source>
        <dbReference type="SAM" id="Phobius"/>
    </source>
</evidence>